<reference evidence="2 3" key="1">
    <citation type="journal article" date="2018" name="Sci. Rep.">
        <title>Genomic signatures of local adaptation to the degree of environmental predictability in rotifers.</title>
        <authorList>
            <person name="Franch-Gras L."/>
            <person name="Hahn C."/>
            <person name="Garcia-Roger E.M."/>
            <person name="Carmona M.J."/>
            <person name="Serra M."/>
            <person name="Gomez A."/>
        </authorList>
    </citation>
    <scope>NUCLEOTIDE SEQUENCE [LARGE SCALE GENOMIC DNA]</scope>
    <source>
        <strain evidence="2">HYR1</strain>
    </source>
</reference>
<dbReference type="Proteomes" id="UP000276133">
    <property type="component" value="Unassembled WGS sequence"/>
</dbReference>
<dbReference type="AlphaFoldDB" id="A0A3M7QLK8"/>
<comment type="caution">
    <text evidence="2">The sequence shown here is derived from an EMBL/GenBank/DDBJ whole genome shotgun (WGS) entry which is preliminary data.</text>
</comment>
<feature type="non-terminal residue" evidence="2">
    <location>
        <position position="130"/>
    </location>
</feature>
<accession>A0A3M7QLK8</accession>
<keyword evidence="1" id="KW-0472">Membrane</keyword>
<gene>
    <name evidence="2" type="ORF">BpHYR1_019786</name>
</gene>
<keyword evidence="1" id="KW-1133">Transmembrane helix</keyword>
<evidence type="ECO:0000313" key="3">
    <source>
        <dbReference type="Proteomes" id="UP000276133"/>
    </source>
</evidence>
<feature type="transmembrane region" description="Helical" evidence="1">
    <location>
        <begin position="26"/>
        <end position="44"/>
    </location>
</feature>
<organism evidence="2 3">
    <name type="scientific">Brachionus plicatilis</name>
    <name type="common">Marine rotifer</name>
    <name type="synonym">Brachionus muelleri</name>
    <dbReference type="NCBI Taxonomy" id="10195"/>
    <lineage>
        <taxon>Eukaryota</taxon>
        <taxon>Metazoa</taxon>
        <taxon>Spiralia</taxon>
        <taxon>Gnathifera</taxon>
        <taxon>Rotifera</taxon>
        <taxon>Eurotatoria</taxon>
        <taxon>Monogononta</taxon>
        <taxon>Pseudotrocha</taxon>
        <taxon>Ploima</taxon>
        <taxon>Brachionidae</taxon>
        <taxon>Brachionus</taxon>
    </lineage>
</organism>
<evidence type="ECO:0000256" key="1">
    <source>
        <dbReference type="SAM" id="Phobius"/>
    </source>
</evidence>
<dbReference type="EMBL" id="REGN01005758">
    <property type="protein sequence ID" value="RNA12133.1"/>
    <property type="molecule type" value="Genomic_DNA"/>
</dbReference>
<name>A0A3M7QLK8_BRAPC</name>
<sequence>MAFDGHFLATTLLSCFDEFGGFAKPGYALANVLLVALVLGLVVLGQSVVEHFLGLGEHYLDQGGQGFWIKVRGAVVARRCQRVFANVAETASCLLIQLGCCLQTFIGVQCLNAGQFRAERANVEQHTQAF</sequence>
<protein>
    <submittedName>
        <fullName evidence="2">Uncharacterized protein</fullName>
    </submittedName>
</protein>
<proteinExistence type="predicted"/>
<keyword evidence="1" id="KW-0812">Transmembrane</keyword>
<keyword evidence="3" id="KW-1185">Reference proteome</keyword>
<evidence type="ECO:0000313" key="2">
    <source>
        <dbReference type="EMBL" id="RNA12133.1"/>
    </source>
</evidence>